<keyword evidence="2" id="KW-1185">Reference proteome</keyword>
<dbReference type="Proteomes" id="UP001194468">
    <property type="component" value="Unassembled WGS sequence"/>
</dbReference>
<feature type="non-terminal residue" evidence="1">
    <location>
        <position position="212"/>
    </location>
</feature>
<name>A0AAD4BKW5_BOLED</name>
<dbReference type="AlphaFoldDB" id="A0AAD4BKW5"/>
<evidence type="ECO:0000313" key="1">
    <source>
        <dbReference type="EMBL" id="KAF8433528.1"/>
    </source>
</evidence>
<gene>
    <name evidence="1" type="ORF">L210DRAFT_3633082</name>
</gene>
<evidence type="ECO:0000313" key="2">
    <source>
        <dbReference type="Proteomes" id="UP001194468"/>
    </source>
</evidence>
<dbReference type="EMBL" id="WHUW01000033">
    <property type="protein sequence ID" value="KAF8433528.1"/>
    <property type="molecule type" value="Genomic_DNA"/>
</dbReference>
<proteinExistence type="predicted"/>
<reference evidence="1" key="2">
    <citation type="journal article" date="2020" name="Nat. Commun.">
        <title>Large-scale genome sequencing of mycorrhizal fungi provides insights into the early evolution of symbiotic traits.</title>
        <authorList>
            <person name="Miyauchi S."/>
            <person name="Kiss E."/>
            <person name="Kuo A."/>
            <person name="Drula E."/>
            <person name="Kohler A."/>
            <person name="Sanchez-Garcia M."/>
            <person name="Morin E."/>
            <person name="Andreopoulos B."/>
            <person name="Barry K.W."/>
            <person name="Bonito G."/>
            <person name="Buee M."/>
            <person name="Carver A."/>
            <person name="Chen C."/>
            <person name="Cichocki N."/>
            <person name="Clum A."/>
            <person name="Culley D."/>
            <person name="Crous P.W."/>
            <person name="Fauchery L."/>
            <person name="Girlanda M."/>
            <person name="Hayes R.D."/>
            <person name="Keri Z."/>
            <person name="LaButti K."/>
            <person name="Lipzen A."/>
            <person name="Lombard V."/>
            <person name="Magnuson J."/>
            <person name="Maillard F."/>
            <person name="Murat C."/>
            <person name="Nolan M."/>
            <person name="Ohm R.A."/>
            <person name="Pangilinan J."/>
            <person name="Pereira M.F."/>
            <person name="Perotto S."/>
            <person name="Peter M."/>
            <person name="Pfister S."/>
            <person name="Riley R."/>
            <person name="Sitrit Y."/>
            <person name="Stielow J.B."/>
            <person name="Szollosi G."/>
            <person name="Zifcakova L."/>
            <person name="Stursova M."/>
            <person name="Spatafora J.W."/>
            <person name="Tedersoo L."/>
            <person name="Vaario L.M."/>
            <person name="Yamada A."/>
            <person name="Yan M."/>
            <person name="Wang P."/>
            <person name="Xu J."/>
            <person name="Bruns T."/>
            <person name="Baldrian P."/>
            <person name="Vilgalys R."/>
            <person name="Dunand C."/>
            <person name="Henrissat B."/>
            <person name="Grigoriev I.V."/>
            <person name="Hibbett D."/>
            <person name="Nagy L.G."/>
            <person name="Martin F.M."/>
        </authorList>
    </citation>
    <scope>NUCLEOTIDE SEQUENCE</scope>
    <source>
        <strain evidence="1">BED1</strain>
    </source>
</reference>
<comment type="caution">
    <text evidence="1">The sequence shown here is derived from an EMBL/GenBank/DDBJ whole genome shotgun (WGS) entry which is preliminary data.</text>
</comment>
<protein>
    <submittedName>
        <fullName evidence="1">Uncharacterized protein</fullName>
    </submittedName>
</protein>
<accession>A0AAD4BKW5</accession>
<organism evidence="1 2">
    <name type="scientific">Boletus edulis BED1</name>
    <dbReference type="NCBI Taxonomy" id="1328754"/>
    <lineage>
        <taxon>Eukaryota</taxon>
        <taxon>Fungi</taxon>
        <taxon>Dikarya</taxon>
        <taxon>Basidiomycota</taxon>
        <taxon>Agaricomycotina</taxon>
        <taxon>Agaricomycetes</taxon>
        <taxon>Agaricomycetidae</taxon>
        <taxon>Boletales</taxon>
        <taxon>Boletineae</taxon>
        <taxon>Boletaceae</taxon>
        <taxon>Boletoideae</taxon>
        <taxon>Boletus</taxon>
    </lineage>
</organism>
<reference evidence="1" key="1">
    <citation type="submission" date="2019-10" db="EMBL/GenBank/DDBJ databases">
        <authorList>
            <consortium name="DOE Joint Genome Institute"/>
            <person name="Kuo A."/>
            <person name="Miyauchi S."/>
            <person name="Kiss E."/>
            <person name="Drula E."/>
            <person name="Kohler A."/>
            <person name="Sanchez-Garcia M."/>
            <person name="Andreopoulos B."/>
            <person name="Barry K.W."/>
            <person name="Bonito G."/>
            <person name="Buee M."/>
            <person name="Carver A."/>
            <person name="Chen C."/>
            <person name="Cichocki N."/>
            <person name="Clum A."/>
            <person name="Culley D."/>
            <person name="Crous P.W."/>
            <person name="Fauchery L."/>
            <person name="Girlanda M."/>
            <person name="Hayes R."/>
            <person name="Keri Z."/>
            <person name="LaButti K."/>
            <person name="Lipzen A."/>
            <person name="Lombard V."/>
            <person name="Magnuson J."/>
            <person name="Maillard F."/>
            <person name="Morin E."/>
            <person name="Murat C."/>
            <person name="Nolan M."/>
            <person name="Ohm R."/>
            <person name="Pangilinan J."/>
            <person name="Pereira M."/>
            <person name="Perotto S."/>
            <person name="Peter M."/>
            <person name="Riley R."/>
            <person name="Sitrit Y."/>
            <person name="Stielow B."/>
            <person name="Szollosi G."/>
            <person name="Zifcakova L."/>
            <person name="Stursova M."/>
            <person name="Spatafora J.W."/>
            <person name="Tedersoo L."/>
            <person name="Vaario L.-M."/>
            <person name="Yamada A."/>
            <person name="Yan M."/>
            <person name="Wang P."/>
            <person name="Xu J."/>
            <person name="Bruns T."/>
            <person name="Baldrian P."/>
            <person name="Vilgalys R."/>
            <person name="Henrissat B."/>
            <person name="Grigoriev I.V."/>
            <person name="Hibbett D."/>
            <person name="Nagy L.G."/>
            <person name="Martin F.M."/>
        </authorList>
    </citation>
    <scope>NUCLEOTIDE SEQUENCE</scope>
    <source>
        <strain evidence="1">BED1</strain>
    </source>
</reference>
<sequence length="212" mass="23661">MPESDIPLNHCAMKINTGDEHDTRLGLHHQSYLVLGKSAIPFIKAGIPTAIPEKVALFGSTSITLVEDRFTQFLDAVAHGEFNRDHFNCRWISTFPPPSQNQFGFFLPPCRVPLIFLTSTLVSRVKGTDVIEGGYNFAHTSSASTSTRTAVGCMLYCQRHPDLNLPTPTIYAYSCTHGSEFMAMEYLDGDNAFHEDKNTFPDDRRNGSGWLR</sequence>